<accession>A0AB34JC92</accession>
<protein>
    <submittedName>
        <fullName evidence="1">Uncharacterized protein</fullName>
    </submittedName>
</protein>
<evidence type="ECO:0000313" key="1">
    <source>
        <dbReference type="EMBL" id="KAL1519261.1"/>
    </source>
</evidence>
<dbReference type="AlphaFoldDB" id="A0AB34JC92"/>
<dbReference type="EMBL" id="JBGBPQ010000009">
    <property type="protein sequence ID" value="KAL1519261.1"/>
    <property type="molecule type" value="Genomic_DNA"/>
</dbReference>
<evidence type="ECO:0000313" key="2">
    <source>
        <dbReference type="Proteomes" id="UP001515480"/>
    </source>
</evidence>
<proteinExistence type="predicted"/>
<comment type="caution">
    <text evidence="1">The sequence shown here is derived from an EMBL/GenBank/DDBJ whole genome shotgun (WGS) entry which is preliminary data.</text>
</comment>
<gene>
    <name evidence="1" type="ORF">AB1Y20_022790</name>
</gene>
<sequence>MHACEVGEVLASNLVCGAYHRPAVAFCLGGNARTFHQPLVHRTARTNFIEAFGGVITVFAALKLGDERGDQFGTPVLGEDDKVIVALKHIGAVDRHDVVGFSEKGRKYSRVVLGTQSLPTDRPPPDRCGVAQAAKEGRTSYILRSMLGQLNNRRACQTLIRQHEEAHAMRFDYVIFSRPDLTWPVAMRPFCMWDLQRRYMLGDQVLMFPRAAMNEVFEACQEDFMIGDLKFEGGNAMIPAQITRKNKPGVSGNKGTRLICEKLNLLPGPSYYKRNFQLAGLGEYGASTLCANLTYANPCANAI</sequence>
<name>A0AB34JC92_PRYPA</name>
<reference evidence="1 2" key="1">
    <citation type="journal article" date="2024" name="Science">
        <title>Giant polyketide synthase enzymes in the biosynthesis of giant marine polyether toxins.</title>
        <authorList>
            <person name="Fallon T.R."/>
            <person name="Shende V.V."/>
            <person name="Wierzbicki I.H."/>
            <person name="Pendleton A.L."/>
            <person name="Watervoot N.F."/>
            <person name="Auber R.P."/>
            <person name="Gonzalez D.J."/>
            <person name="Wisecaver J.H."/>
            <person name="Moore B.S."/>
        </authorList>
    </citation>
    <scope>NUCLEOTIDE SEQUENCE [LARGE SCALE GENOMIC DNA]</scope>
    <source>
        <strain evidence="1 2">12B1</strain>
    </source>
</reference>
<organism evidence="1 2">
    <name type="scientific">Prymnesium parvum</name>
    <name type="common">Toxic golden alga</name>
    <dbReference type="NCBI Taxonomy" id="97485"/>
    <lineage>
        <taxon>Eukaryota</taxon>
        <taxon>Haptista</taxon>
        <taxon>Haptophyta</taxon>
        <taxon>Prymnesiophyceae</taxon>
        <taxon>Prymnesiales</taxon>
        <taxon>Prymnesiaceae</taxon>
        <taxon>Prymnesium</taxon>
    </lineage>
</organism>
<dbReference type="Proteomes" id="UP001515480">
    <property type="component" value="Unassembled WGS sequence"/>
</dbReference>
<keyword evidence="2" id="KW-1185">Reference proteome</keyword>